<evidence type="ECO:0000313" key="1">
    <source>
        <dbReference type="EMBL" id="MBP2180402.1"/>
    </source>
</evidence>
<protein>
    <recommendedName>
        <fullName evidence="3">Excreted virulence factor EspC, type VII ESX diderm</fullName>
    </recommendedName>
</protein>
<sequence length="119" mass="12619">MAGGHTVIIDALTAYSRKCGDDVAVPQEIARLVQQADVGDESWGVIGLVVKDNYTSMLADLQECVIDIAAGLEAAAEKFGKAAELYQRHEDDSAKLLGEFTTVLNTPADSRTPTIGPAK</sequence>
<accession>A0ABS4PLV4</accession>
<evidence type="ECO:0008006" key="3">
    <source>
        <dbReference type="Google" id="ProtNLM"/>
    </source>
</evidence>
<name>A0ABS4PLV4_9PSEU</name>
<comment type="caution">
    <text evidence="1">The sequence shown here is derived from an EMBL/GenBank/DDBJ whole genome shotgun (WGS) entry which is preliminary data.</text>
</comment>
<dbReference type="EMBL" id="JAGGMS010000001">
    <property type="protein sequence ID" value="MBP2180402.1"/>
    <property type="molecule type" value="Genomic_DNA"/>
</dbReference>
<keyword evidence="2" id="KW-1185">Reference proteome</keyword>
<reference evidence="1 2" key="1">
    <citation type="submission" date="2021-03" db="EMBL/GenBank/DDBJ databases">
        <title>Sequencing the genomes of 1000 actinobacteria strains.</title>
        <authorList>
            <person name="Klenk H.-P."/>
        </authorList>
    </citation>
    <scope>NUCLEOTIDE SEQUENCE [LARGE SCALE GENOMIC DNA]</scope>
    <source>
        <strain evidence="1 2">DSM 45510</strain>
    </source>
</reference>
<dbReference type="RefSeq" id="WP_209663978.1">
    <property type="nucleotide sequence ID" value="NZ_JAGGMS010000001.1"/>
</dbReference>
<evidence type="ECO:0000313" key="2">
    <source>
        <dbReference type="Proteomes" id="UP000741013"/>
    </source>
</evidence>
<dbReference type="Proteomes" id="UP000741013">
    <property type="component" value="Unassembled WGS sequence"/>
</dbReference>
<organism evidence="1 2">
    <name type="scientific">Amycolatopsis magusensis</name>
    <dbReference type="NCBI Taxonomy" id="882444"/>
    <lineage>
        <taxon>Bacteria</taxon>
        <taxon>Bacillati</taxon>
        <taxon>Actinomycetota</taxon>
        <taxon>Actinomycetes</taxon>
        <taxon>Pseudonocardiales</taxon>
        <taxon>Pseudonocardiaceae</taxon>
        <taxon>Amycolatopsis</taxon>
    </lineage>
</organism>
<gene>
    <name evidence="1" type="ORF">JOM49_001928</name>
</gene>
<proteinExistence type="predicted"/>